<keyword evidence="9" id="KW-1185">Reference proteome</keyword>
<reference evidence="8" key="1">
    <citation type="submission" date="2020-05" db="EMBL/GenBank/DDBJ databases">
        <title>Phylogenomic resolution of chytrid fungi.</title>
        <authorList>
            <person name="Stajich J.E."/>
            <person name="Amses K."/>
            <person name="Simmons R."/>
            <person name="Seto K."/>
            <person name="Myers J."/>
            <person name="Bonds A."/>
            <person name="Quandt C.A."/>
            <person name="Barry K."/>
            <person name="Liu P."/>
            <person name="Grigoriev I."/>
            <person name="Longcore J.E."/>
            <person name="James T.Y."/>
        </authorList>
    </citation>
    <scope>NUCLEOTIDE SEQUENCE</scope>
    <source>
        <strain evidence="8">PLAUS21</strain>
    </source>
</reference>
<keyword evidence="6" id="KW-0539">Nucleus</keyword>
<evidence type="ECO:0000259" key="7">
    <source>
        <dbReference type="Pfam" id="PF08652"/>
    </source>
</evidence>
<feature type="domain" description="RAI1-like" evidence="7">
    <location>
        <begin position="30"/>
        <end position="288"/>
    </location>
</feature>
<evidence type="ECO:0000256" key="3">
    <source>
        <dbReference type="ARBA" id="ARBA00044676"/>
    </source>
</evidence>
<comment type="subcellular location">
    <subcellularLocation>
        <location evidence="6">Nucleus</location>
    </subcellularLocation>
</comment>
<comment type="catalytic activity">
    <reaction evidence="5">
        <text>a 5'-end NAD(+)-phospho-ribonucleoside in mRNA + H2O = a 5'-end phospho-ribonucleoside in mRNA + NAD(+) + H(+)</text>
        <dbReference type="Rhea" id="RHEA:60880"/>
        <dbReference type="Rhea" id="RHEA-COMP:15692"/>
        <dbReference type="Rhea" id="RHEA-COMP:15698"/>
        <dbReference type="ChEBI" id="CHEBI:15377"/>
        <dbReference type="ChEBI" id="CHEBI:15378"/>
        <dbReference type="ChEBI" id="CHEBI:57540"/>
        <dbReference type="ChEBI" id="CHEBI:138282"/>
        <dbReference type="ChEBI" id="CHEBI:144029"/>
    </reaction>
    <physiologicalReaction direction="left-to-right" evidence="5">
        <dbReference type="Rhea" id="RHEA:60881"/>
    </physiologicalReaction>
</comment>
<dbReference type="GO" id="GO:0003723">
    <property type="term" value="F:RNA binding"/>
    <property type="evidence" value="ECO:0007669"/>
    <property type="project" value="UniProtKB-KW"/>
</dbReference>
<organism evidence="8 9">
    <name type="scientific">Boothiomyces macroporosus</name>
    <dbReference type="NCBI Taxonomy" id="261099"/>
    <lineage>
        <taxon>Eukaryota</taxon>
        <taxon>Fungi</taxon>
        <taxon>Fungi incertae sedis</taxon>
        <taxon>Chytridiomycota</taxon>
        <taxon>Chytridiomycota incertae sedis</taxon>
        <taxon>Chytridiomycetes</taxon>
        <taxon>Rhizophydiales</taxon>
        <taxon>Terramycetaceae</taxon>
        <taxon>Boothiomyces</taxon>
    </lineage>
</organism>
<keyword evidence="6" id="KW-0479">Metal-binding</keyword>
<comment type="similarity">
    <text evidence="2 6">Belongs to the DXO/Dom3Z family.</text>
</comment>
<dbReference type="GO" id="GO:0005829">
    <property type="term" value="C:cytosol"/>
    <property type="evidence" value="ECO:0007669"/>
    <property type="project" value="TreeGrafter"/>
</dbReference>
<evidence type="ECO:0000256" key="4">
    <source>
        <dbReference type="ARBA" id="ARBA00044692"/>
    </source>
</evidence>
<sequence length="304" mass="35046">MTRLLSDLSTASFRLPSIVSLGKERSAYSRPKEICHFSFDENRNLLLASNAALSKYYPQELPYNLHQGYPDDYTQRNDEEEYLDALLNAIQNEKLEKKPSFVTWRGIMTLIVCTPYQQRDDWELKASLVEGTIYLMQVKQPQAEQDPVNTYYGYKFEASFTGPIDGPSSEPPVVNTNIQYCSVFQAKLSRHNLILGGEVDCIHNDQYCELKTHKVIENDRMESSLRKYKMLKTYIQSHLAGVAYMIFGFKKDQEIVAVKEYKTSQIPVMCADHWNRHVCFNFGSKMTEIQSLECATIPGKEQLK</sequence>
<dbReference type="GO" id="GO:0004518">
    <property type="term" value="F:nuclease activity"/>
    <property type="evidence" value="ECO:0007669"/>
    <property type="project" value="UniProtKB-KW"/>
</dbReference>
<dbReference type="GO" id="GO:0046872">
    <property type="term" value="F:metal ion binding"/>
    <property type="evidence" value="ECO:0007669"/>
    <property type="project" value="UniProtKB-KW"/>
</dbReference>
<evidence type="ECO:0000256" key="5">
    <source>
        <dbReference type="ARBA" id="ARBA00048124"/>
    </source>
</evidence>
<dbReference type="GO" id="GO:0000956">
    <property type="term" value="P:nuclear-transcribed mRNA catabolic process"/>
    <property type="evidence" value="ECO:0007669"/>
    <property type="project" value="TreeGrafter"/>
</dbReference>
<evidence type="ECO:0000313" key="8">
    <source>
        <dbReference type="EMBL" id="KAJ3262636.1"/>
    </source>
</evidence>
<dbReference type="InterPro" id="IPR013961">
    <property type="entry name" value="RAI1"/>
</dbReference>
<evidence type="ECO:0000313" key="9">
    <source>
        <dbReference type="Proteomes" id="UP001210925"/>
    </source>
</evidence>
<evidence type="ECO:0000256" key="1">
    <source>
        <dbReference type="ARBA" id="ARBA00001968"/>
    </source>
</evidence>
<gene>
    <name evidence="8" type="primary">DOM3Z</name>
    <name evidence="8" type="ORF">HK103_000165</name>
</gene>
<dbReference type="Proteomes" id="UP001210925">
    <property type="component" value="Unassembled WGS sequence"/>
</dbReference>
<keyword evidence="6" id="KW-0694">RNA-binding</keyword>
<comment type="catalytic activity">
    <reaction evidence="3">
        <text>a 5'-end (N(7)-methyl 5'-triphosphoguanosine)-ribonucleoside-ribonucleotide in mRNA + H2O = a (N(7)-methyl 5'-triphosphoguanosine)-nucleoside + a 5'-end phospho-ribonucleoside in mRNA + H(+)</text>
        <dbReference type="Rhea" id="RHEA:66928"/>
        <dbReference type="Rhea" id="RHEA-COMP:15692"/>
        <dbReference type="Rhea" id="RHEA-COMP:17313"/>
        <dbReference type="ChEBI" id="CHEBI:15377"/>
        <dbReference type="ChEBI" id="CHEBI:15378"/>
        <dbReference type="ChEBI" id="CHEBI:138282"/>
        <dbReference type="ChEBI" id="CHEBI:172876"/>
        <dbReference type="ChEBI" id="CHEBI:172877"/>
    </reaction>
    <physiologicalReaction direction="left-to-right" evidence="3">
        <dbReference type="Rhea" id="RHEA:66929"/>
    </physiologicalReaction>
</comment>
<dbReference type="Pfam" id="PF08652">
    <property type="entry name" value="RAI1"/>
    <property type="match status" value="1"/>
</dbReference>
<proteinExistence type="inferred from homology"/>
<dbReference type="InterPro" id="IPR039039">
    <property type="entry name" value="RAI1-like_fam"/>
</dbReference>
<name>A0AAD5US18_9FUNG</name>
<comment type="cofactor">
    <cofactor evidence="1 6">
        <name>a divalent metal cation</name>
        <dbReference type="ChEBI" id="CHEBI:60240"/>
    </cofactor>
</comment>
<protein>
    <recommendedName>
        <fullName evidence="6">Decapping nuclease</fullName>
        <ecNumber evidence="6">3.6.1.-</ecNumber>
    </recommendedName>
</protein>
<dbReference type="GO" id="GO:0000166">
    <property type="term" value="F:nucleotide binding"/>
    <property type="evidence" value="ECO:0007669"/>
    <property type="project" value="UniProtKB-KW"/>
</dbReference>
<comment type="function">
    <text evidence="6">Decapping enzyme for NAD-capped RNAs: specifically hydrolyzes the nicotinamide adenine dinucleotide (NAD) cap from a subset of RNAs by removing the entire NAD moiety from the 5'-end of an NAD-capped RNA.</text>
</comment>
<evidence type="ECO:0000256" key="6">
    <source>
        <dbReference type="RuleBase" id="RU367113"/>
    </source>
</evidence>
<dbReference type="GO" id="GO:0005634">
    <property type="term" value="C:nucleus"/>
    <property type="evidence" value="ECO:0007669"/>
    <property type="project" value="UniProtKB-SubCell"/>
</dbReference>
<dbReference type="EC" id="3.6.1.-" evidence="6"/>
<dbReference type="GO" id="GO:0034353">
    <property type="term" value="F:mRNA 5'-diphosphatase activity"/>
    <property type="evidence" value="ECO:0007669"/>
    <property type="project" value="TreeGrafter"/>
</dbReference>
<keyword evidence="6" id="KW-0547">Nucleotide-binding</keyword>
<accession>A0AAD5US18</accession>
<evidence type="ECO:0000256" key="2">
    <source>
        <dbReference type="ARBA" id="ARBA00006562"/>
    </source>
</evidence>
<comment type="caution">
    <text evidence="8">The sequence shown here is derived from an EMBL/GenBank/DDBJ whole genome shotgun (WGS) entry which is preliminary data.</text>
</comment>
<keyword evidence="6" id="KW-0378">Hydrolase</keyword>
<keyword evidence="6" id="KW-0540">Nuclease</keyword>
<dbReference type="PANTHER" id="PTHR12395">
    <property type="entry name" value="DOM-3 RELATED"/>
    <property type="match status" value="1"/>
</dbReference>
<comment type="catalytic activity">
    <reaction evidence="4">
        <text>a 5'-end triphospho-ribonucleoside in mRNA + H2O = a 5'-end phospho-ribonucleoside in mRNA + diphosphate + H(+)</text>
        <dbReference type="Rhea" id="RHEA:78683"/>
        <dbReference type="Rhea" id="RHEA-COMP:15692"/>
        <dbReference type="Rhea" id="RHEA-COMP:17164"/>
        <dbReference type="ChEBI" id="CHEBI:15377"/>
        <dbReference type="ChEBI" id="CHEBI:15378"/>
        <dbReference type="ChEBI" id="CHEBI:33019"/>
        <dbReference type="ChEBI" id="CHEBI:138282"/>
        <dbReference type="ChEBI" id="CHEBI:167618"/>
    </reaction>
    <physiologicalReaction direction="left-to-right" evidence="4">
        <dbReference type="Rhea" id="RHEA:78684"/>
    </physiologicalReaction>
</comment>
<dbReference type="PANTHER" id="PTHR12395:SF9">
    <property type="entry name" value="DECAPPING AND EXORIBONUCLEASE PROTEIN"/>
    <property type="match status" value="1"/>
</dbReference>
<dbReference type="AlphaFoldDB" id="A0AAD5US18"/>
<dbReference type="GO" id="GO:0110155">
    <property type="term" value="P:NAD-cap decapping"/>
    <property type="evidence" value="ECO:0007669"/>
    <property type="project" value="TreeGrafter"/>
</dbReference>
<dbReference type="EMBL" id="JADGKB010000001">
    <property type="protein sequence ID" value="KAJ3262636.1"/>
    <property type="molecule type" value="Genomic_DNA"/>
</dbReference>